<keyword evidence="4" id="KW-0804">Transcription</keyword>
<keyword evidence="2" id="KW-0805">Transcription regulation</keyword>
<name>A0ABU3S9P5_9HYPH</name>
<comment type="caution">
    <text evidence="6">The sequence shown here is derived from an EMBL/GenBank/DDBJ whole genome shotgun (WGS) entry which is preliminary data.</text>
</comment>
<dbReference type="SUPFAM" id="SSF46785">
    <property type="entry name" value="Winged helix' DNA-binding domain"/>
    <property type="match status" value="1"/>
</dbReference>
<dbReference type="RefSeq" id="WP_316019321.1">
    <property type="nucleotide sequence ID" value="NZ_JAWDID010000024.1"/>
</dbReference>
<evidence type="ECO:0000313" key="6">
    <source>
        <dbReference type="EMBL" id="MDU0341503.1"/>
    </source>
</evidence>
<dbReference type="PROSITE" id="PS50931">
    <property type="entry name" value="HTH_LYSR"/>
    <property type="match status" value="1"/>
</dbReference>
<evidence type="ECO:0000313" key="7">
    <source>
        <dbReference type="Proteomes" id="UP001254257"/>
    </source>
</evidence>
<proteinExistence type="inferred from homology"/>
<dbReference type="InterPro" id="IPR036388">
    <property type="entry name" value="WH-like_DNA-bd_sf"/>
</dbReference>
<dbReference type="SUPFAM" id="SSF53850">
    <property type="entry name" value="Periplasmic binding protein-like II"/>
    <property type="match status" value="1"/>
</dbReference>
<dbReference type="Pfam" id="PF00126">
    <property type="entry name" value="HTH_1"/>
    <property type="match status" value="1"/>
</dbReference>
<dbReference type="InterPro" id="IPR000847">
    <property type="entry name" value="LysR_HTH_N"/>
</dbReference>
<accession>A0ABU3S9P5</accession>
<dbReference type="Pfam" id="PF03466">
    <property type="entry name" value="LysR_substrate"/>
    <property type="match status" value="1"/>
</dbReference>
<dbReference type="Gene3D" id="3.40.190.10">
    <property type="entry name" value="Periplasmic binding protein-like II"/>
    <property type="match status" value="2"/>
</dbReference>
<dbReference type="InterPro" id="IPR036390">
    <property type="entry name" value="WH_DNA-bd_sf"/>
</dbReference>
<protein>
    <submittedName>
        <fullName evidence="6">LysR family transcriptional regulator</fullName>
    </submittedName>
</protein>
<dbReference type="Gene3D" id="1.10.10.10">
    <property type="entry name" value="Winged helix-like DNA-binding domain superfamily/Winged helix DNA-binding domain"/>
    <property type="match status" value="1"/>
</dbReference>
<feature type="domain" description="HTH lysR-type" evidence="5">
    <location>
        <begin position="2"/>
        <end position="59"/>
    </location>
</feature>
<keyword evidence="3" id="KW-0238">DNA-binding</keyword>
<evidence type="ECO:0000256" key="1">
    <source>
        <dbReference type="ARBA" id="ARBA00009437"/>
    </source>
</evidence>
<evidence type="ECO:0000256" key="4">
    <source>
        <dbReference type="ARBA" id="ARBA00023163"/>
    </source>
</evidence>
<dbReference type="CDD" id="cd05466">
    <property type="entry name" value="PBP2_LTTR_substrate"/>
    <property type="match status" value="1"/>
</dbReference>
<comment type="similarity">
    <text evidence="1">Belongs to the LysR transcriptional regulatory family.</text>
</comment>
<evidence type="ECO:0000256" key="2">
    <source>
        <dbReference type="ARBA" id="ARBA00023015"/>
    </source>
</evidence>
<reference evidence="6 7" key="1">
    <citation type="submission" date="2023-09" db="EMBL/GenBank/DDBJ databases">
        <title>Whole genome shotgun sequencing (WGS) of Bosea sp. ZW T0_25, isolated from stored onions (Allium cepa).</title>
        <authorList>
            <person name="Stoll D.A."/>
            <person name="Huch M."/>
        </authorList>
    </citation>
    <scope>NUCLEOTIDE SEQUENCE [LARGE SCALE GENOMIC DNA]</scope>
    <source>
        <strain evidence="6 7">ZW T0_25</strain>
    </source>
</reference>
<sequence>MLTFKQIEAAYWISKLGSFHAAAKRLNTTQSTVSKRIAELEKYLSIEIFDRSNKTTQLTIKGRELIDDFVQMLDLQQNVVRRVGSDVSYAGRFRFGVTEMVALTWLPALIAGIKQLYPDIILEPKIDLTVNLRQQMVTHRLDMIICPAPKTDNSFPTVPLDFLESEWMCSPALVSSKGVVPIERLMELPLLTYAEGSLLHLNLLQALAAIDIKPQNTITCNSMIALAEMASAGLGITYLPTGYFSTYRGDGYLRPVRTNLVLPPLEYLAVHRNDAVSRRIAQLAHETCDFGIPRWRRPGEAAPQRQAP</sequence>
<dbReference type="PRINTS" id="PR00039">
    <property type="entry name" value="HTHLYSR"/>
</dbReference>
<dbReference type="PANTHER" id="PTHR30126:SF77">
    <property type="entry name" value="TRANSCRIPTIONAL REGULATORY PROTEIN"/>
    <property type="match status" value="1"/>
</dbReference>
<gene>
    <name evidence="6" type="ORF">RKE40_16520</name>
</gene>
<dbReference type="Proteomes" id="UP001254257">
    <property type="component" value="Unassembled WGS sequence"/>
</dbReference>
<keyword evidence="7" id="KW-1185">Reference proteome</keyword>
<dbReference type="PANTHER" id="PTHR30126">
    <property type="entry name" value="HTH-TYPE TRANSCRIPTIONAL REGULATOR"/>
    <property type="match status" value="1"/>
</dbReference>
<evidence type="ECO:0000256" key="3">
    <source>
        <dbReference type="ARBA" id="ARBA00023125"/>
    </source>
</evidence>
<dbReference type="InterPro" id="IPR005119">
    <property type="entry name" value="LysR_subst-bd"/>
</dbReference>
<organism evidence="6 7">
    <name type="scientific">Bosea rubneri</name>
    <dbReference type="NCBI Taxonomy" id="3075434"/>
    <lineage>
        <taxon>Bacteria</taxon>
        <taxon>Pseudomonadati</taxon>
        <taxon>Pseudomonadota</taxon>
        <taxon>Alphaproteobacteria</taxon>
        <taxon>Hyphomicrobiales</taxon>
        <taxon>Boseaceae</taxon>
        <taxon>Bosea</taxon>
    </lineage>
</organism>
<evidence type="ECO:0000259" key="5">
    <source>
        <dbReference type="PROSITE" id="PS50931"/>
    </source>
</evidence>
<dbReference type="EMBL" id="JAWDID010000024">
    <property type="protein sequence ID" value="MDU0341503.1"/>
    <property type="molecule type" value="Genomic_DNA"/>
</dbReference>